<dbReference type="AlphaFoldDB" id="A0A975KJM3"/>
<accession>A0A975KJM3</accession>
<dbReference type="Gene3D" id="3.40.50.2000">
    <property type="entry name" value="Glycogen Phosphorylase B"/>
    <property type="match status" value="1"/>
</dbReference>
<dbReference type="Proteomes" id="UP000679226">
    <property type="component" value="Chromosome"/>
</dbReference>
<protein>
    <recommendedName>
        <fullName evidence="3">Glycosyltransferase family 1 protein</fullName>
    </recommendedName>
</protein>
<dbReference type="EMBL" id="CP072227">
    <property type="protein sequence ID" value="QUT46669.1"/>
    <property type="molecule type" value="Genomic_DNA"/>
</dbReference>
<dbReference type="SUPFAM" id="SSF53756">
    <property type="entry name" value="UDP-Glycosyltransferase/glycogen phosphorylase"/>
    <property type="match status" value="1"/>
</dbReference>
<evidence type="ECO:0000313" key="2">
    <source>
        <dbReference type="Proteomes" id="UP000679226"/>
    </source>
</evidence>
<proteinExistence type="predicted"/>
<gene>
    <name evidence="1" type="ORF">INE88_03504</name>
</gene>
<evidence type="ECO:0008006" key="3">
    <source>
        <dbReference type="Google" id="ProtNLM"/>
    </source>
</evidence>
<reference evidence="1" key="1">
    <citation type="journal article" date="2021" name="PLoS Genet.">
        <title>Mobile Type VI secretion system loci of the gut Bacteroidales display extensive intra-ecosystem transfer, multi-species spread and geographical clustering.</title>
        <authorList>
            <person name="Garcia-Bayona L."/>
            <person name="Coyne M.J."/>
            <person name="Comstock L.E."/>
        </authorList>
    </citation>
    <scope>NUCLEOTIDE SEQUENCE</scope>
    <source>
        <strain evidence="1">CL11T00C20</strain>
    </source>
</reference>
<organism evidence="1 2">
    <name type="scientific">Bacteroides eggerthii</name>
    <dbReference type="NCBI Taxonomy" id="28111"/>
    <lineage>
        <taxon>Bacteria</taxon>
        <taxon>Pseudomonadati</taxon>
        <taxon>Bacteroidota</taxon>
        <taxon>Bacteroidia</taxon>
        <taxon>Bacteroidales</taxon>
        <taxon>Bacteroidaceae</taxon>
        <taxon>Bacteroides</taxon>
    </lineage>
</organism>
<dbReference type="RefSeq" id="WP_211454314.1">
    <property type="nucleotide sequence ID" value="NZ_CP072227.1"/>
</dbReference>
<dbReference type="KEGG" id="beg:INE88_03504"/>
<evidence type="ECO:0000313" key="1">
    <source>
        <dbReference type="EMBL" id="QUT46669.1"/>
    </source>
</evidence>
<sequence length="237" mass="27742">MKILVHTFWLSPYRGSEFAVAWDYITTMSKYHELFVICGSSSYTLGDFSDLDRWLDNNTLENVTFLKIKPSQMSLVCNLAYKYHLSYYSFYFAYKQWEKEAYKVITKSSIIANIDLIHFVGPVGYREPGYLWKLPKPYIWGPIGGFENINWNLLIHLKGNRLRLLFRNIINPIQYYTNIRVRKAMKNANVVIACTHGNVNKIRKVYGKEVLYLPENGIKLINRSVVSCSEKEKLNIL</sequence>
<name>A0A975KJM3_9BACE</name>